<name>A0ABV7WH61_9MICO</name>
<protein>
    <submittedName>
        <fullName evidence="3">Fructosamine kinase family protein</fullName>
    </submittedName>
</protein>
<evidence type="ECO:0000313" key="4">
    <source>
        <dbReference type="Proteomes" id="UP001595685"/>
    </source>
</evidence>
<dbReference type="PANTHER" id="PTHR12149">
    <property type="entry name" value="FRUCTOSAMINE 3 KINASE-RELATED PROTEIN"/>
    <property type="match status" value="1"/>
</dbReference>
<dbReference type="PANTHER" id="PTHR12149:SF8">
    <property type="entry name" value="PROTEIN-RIBULOSAMINE 3-KINASE"/>
    <property type="match status" value="1"/>
</dbReference>
<dbReference type="InterPro" id="IPR016477">
    <property type="entry name" value="Fructo-/Ketosamine-3-kinase"/>
</dbReference>
<sequence>MCAPPLPDPADEAARGDLADPSDRSMAVLPYRLRAAGLGEVADVRPVAGGTAARAALVRLRSGQQVFAKTLDAPPGEDVFEVEAEGLAALRGAGLRTPDVLAVGRDALVLERLVPRDDDGATWEQLAHDLARLHATTSPRHGWHRDGWLGTYRQENTWEDDGHVFFARHRLLRWLPEPRLRDKLDAADRRALERLCDRLPELLPVRPASLTHGDLWAENVMATAAGLPAVIDPAVSYAWAEVDLSHLWCSPHPPAADRFFAAYAEATGLDAGWRERMPLLHLRQLLALVAMFDHDWGSTGTVRRLLAPFRDR</sequence>
<dbReference type="PIRSF" id="PIRSF006221">
    <property type="entry name" value="Ketosamine-3-kinase"/>
    <property type="match status" value="1"/>
</dbReference>
<evidence type="ECO:0000256" key="2">
    <source>
        <dbReference type="SAM" id="MobiDB-lite"/>
    </source>
</evidence>
<accession>A0ABV7WH61</accession>
<evidence type="ECO:0000256" key="1">
    <source>
        <dbReference type="PIRNR" id="PIRNR006221"/>
    </source>
</evidence>
<evidence type="ECO:0000313" key="3">
    <source>
        <dbReference type="EMBL" id="MFC3688810.1"/>
    </source>
</evidence>
<dbReference type="GO" id="GO:0016301">
    <property type="term" value="F:kinase activity"/>
    <property type="evidence" value="ECO:0007669"/>
    <property type="project" value="UniProtKB-KW"/>
</dbReference>
<dbReference type="Proteomes" id="UP001595685">
    <property type="component" value="Unassembled WGS sequence"/>
</dbReference>
<gene>
    <name evidence="3" type="ORF">ACFOLH_10700</name>
</gene>
<comment type="similarity">
    <text evidence="1">Belongs to the fructosamine kinase family.</text>
</comment>
<feature type="compositionally biased region" description="Basic and acidic residues" evidence="2">
    <location>
        <begin position="12"/>
        <end position="21"/>
    </location>
</feature>
<feature type="region of interest" description="Disordered" evidence="2">
    <location>
        <begin position="1"/>
        <end position="21"/>
    </location>
</feature>
<organism evidence="3 4">
    <name type="scientific">Aquipuribacter hungaricus</name>
    <dbReference type="NCBI Taxonomy" id="545624"/>
    <lineage>
        <taxon>Bacteria</taxon>
        <taxon>Bacillati</taxon>
        <taxon>Actinomycetota</taxon>
        <taxon>Actinomycetes</taxon>
        <taxon>Micrococcales</taxon>
        <taxon>Intrasporangiaceae</taxon>
        <taxon>Aquipuribacter</taxon>
    </lineage>
</organism>
<dbReference type="Gene3D" id="1.10.510.10">
    <property type="entry name" value="Transferase(Phosphotransferase) domain 1"/>
    <property type="match status" value="1"/>
</dbReference>
<dbReference type="EMBL" id="JBHRWW010000006">
    <property type="protein sequence ID" value="MFC3688810.1"/>
    <property type="molecule type" value="Genomic_DNA"/>
</dbReference>
<dbReference type="Pfam" id="PF03881">
    <property type="entry name" value="Fructosamin_kin"/>
    <property type="match status" value="1"/>
</dbReference>
<comment type="caution">
    <text evidence="3">The sequence shown here is derived from an EMBL/GenBank/DDBJ whole genome shotgun (WGS) entry which is preliminary data.</text>
</comment>
<keyword evidence="1" id="KW-0808">Transferase</keyword>
<dbReference type="Gene3D" id="1.20.1270.240">
    <property type="match status" value="1"/>
</dbReference>
<keyword evidence="4" id="KW-1185">Reference proteome</keyword>
<proteinExistence type="inferred from homology"/>
<dbReference type="Gene3D" id="3.30.200.20">
    <property type="entry name" value="Phosphorylase Kinase, domain 1"/>
    <property type="match status" value="1"/>
</dbReference>
<reference evidence="4" key="1">
    <citation type="journal article" date="2019" name="Int. J. Syst. Evol. Microbiol.">
        <title>The Global Catalogue of Microorganisms (GCM) 10K type strain sequencing project: providing services to taxonomists for standard genome sequencing and annotation.</title>
        <authorList>
            <consortium name="The Broad Institute Genomics Platform"/>
            <consortium name="The Broad Institute Genome Sequencing Center for Infectious Disease"/>
            <person name="Wu L."/>
            <person name="Ma J."/>
        </authorList>
    </citation>
    <scope>NUCLEOTIDE SEQUENCE [LARGE SCALE GENOMIC DNA]</scope>
    <source>
        <strain evidence="4">NCAIM B.02333</strain>
    </source>
</reference>
<dbReference type="RefSeq" id="WP_340287913.1">
    <property type="nucleotide sequence ID" value="NZ_JBBEOI010000001.1"/>
</dbReference>
<keyword evidence="1 3" id="KW-0418">Kinase</keyword>
<dbReference type="SUPFAM" id="SSF56112">
    <property type="entry name" value="Protein kinase-like (PK-like)"/>
    <property type="match status" value="1"/>
</dbReference>
<dbReference type="InterPro" id="IPR011009">
    <property type="entry name" value="Kinase-like_dom_sf"/>
</dbReference>